<dbReference type="PRINTS" id="PR00469">
    <property type="entry name" value="PNDRDTASEII"/>
</dbReference>
<accession>M0M590</accession>
<dbReference type="EMBL" id="AOMA01000071">
    <property type="protein sequence ID" value="EMA40553.1"/>
    <property type="molecule type" value="Genomic_DNA"/>
</dbReference>
<evidence type="ECO:0000313" key="5">
    <source>
        <dbReference type="Proteomes" id="UP000011607"/>
    </source>
</evidence>
<dbReference type="STRING" id="1227454.C446_07222"/>
<dbReference type="GO" id="GO:0016491">
    <property type="term" value="F:oxidoreductase activity"/>
    <property type="evidence" value="ECO:0007669"/>
    <property type="project" value="UniProtKB-KW"/>
</dbReference>
<dbReference type="SUPFAM" id="SSF51905">
    <property type="entry name" value="FAD/NAD(P)-binding domain"/>
    <property type="match status" value="1"/>
</dbReference>
<evidence type="ECO:0000256" key="2">
    <source>
        <dbReference type="ARBA" id="ARBA00023002"/>
    </source>
</evidence>
<keyword evidence="2" id="KW-0560">Oxidoreductase</keyword>
<evidence type="ECO:0000259" key="3">
    <source>
        <dbReference type="Pfam" id="PF07992"/>
    </source>
</evidence>
<dbReference type="Gene3D" id="3.50.50.60">
    <property type="entry name" value="FAD/NAD(P)-binding domain"/>
    <property type="match status" value="1"/>
</dbReference>
<reference evidence="4 5" key="1">
    <citation type="journal article" date="2014" name="PLoS Genet.">
        <title>Phylogenetically driven sequencing of extremely halophilic archaea reveals strategies for static and dynamic osmo-response.</title>
        <authorList>
            <person name="Becker E.A."/>
            <person name="Seitzer P.M."/>
            <person name="Tritt A."/>
            <person name="Larsen D."/>
            <person name="Krusor M."/>
            <person name="Yao A.I."/>
            <person name="Wu D."/>
            <person name="Madern D."/>
            <person name="Eisen J.A."/>
            <person name="Darling A.E."/>
            <person name="Facciotti M.T."/>
        </authorList>
    </citation>
    <scope>NUCLEOTIDE SEQUENCE [LARGE SCALE GENOMIC DNA]</scope>
    <source>
        <strain evidence="4 5">JCM 10879</strain>
    </source>
</reference>
<dbReference type="RefSeq" id="WP_006672384.1">
    <property type="nucleotide sequence ID" value="NZ_AOMA01000071.1"/>
</dbReference>
<dbReference type="PANTHER" id="PTHR48105">
    <property type="entry name" value="THIOREDOXIN REDUCTASE 1-RELATED-RELATED"/>
    <property type="match status" value="1"/>
</dbReference>
<dbReference type="PATRIC" id="fig|1227454.3.peg.1452"/>
<dbReference type="PRINTS" id="PR00368">
    <property type="entry name" value="FADPNR"/>
</dbReference>
<sequence length="204" mass="21568">MSDDTDDTTSDASVLVVGGGPAGLSAALFTAKNGLETTVFDTDETWMHKAHLFNYLGIGSVGGSEFMATARQQVDDFGADRRQGEEVTAVSETDDGFAVETADGEYDADYVILATGANRDLAAELGCEFTDEDVVDVGVEMETSVDDLYATGAMVRVEEWQAAIAVGDGAAAALNILSKEKGERYHDFDVPADAERVFGAELAE</sequence>
<dbReference type="Proteomes" id="UP000011607">
    <property type="component" value="Unassembled WGS sequence"/>
</dbReference>
<name>M0M590_9EURY</name>
<dbReference type="Pfam" id="PF07992">
    <property type="entry name" value="Pyr_redox_2"/>
    <property type="match status" value="1"/>
</dbReference>
<evidence type="ECO:0000256" key="1">
    <source>
        <dbReference type="ARBA" id="ARBA00022630"/>
    </source>
</evidence>
<keyword evidence="1" id="KW-0285">Flavoprotein</keyword>
<protein>
    <submittedName>
        <fullName evidence="4">FAD-dependent pyridine nucleotide-disulfide oxidoreductase</fullName>
    </submittedName>
</protein>
<organism evidence="4 5">
    <name type="scientific">Halobiforma nitratireducens JCM 10879</name>
    <dbReference type="NCBI Taxonomy" id="1227454"/>
    <lineage>
        <taxon>Archaea</taxon>
        <taxon>Methanobacteriati</taxon>
        <taxon>Methanobacteriota</taxon>
        <taxon>Stenosarchaea group</taxon>
        <taxon>Halobacteria</taxon>
        <taxon>Halobacteriales</taxon>
        <taxon>Natrialbaceae</taxon>
        <taxon>Halobiforma</taxon>
    </lineage>
</organism>
<dbReference type="OrthoDB" id="168847at2157"/>
<keyword evidence="5" id="KW-1185">Reference proteome</keyword>
<dbReference type="InterPro" id="IPR036188">
    <property type="entry name" value="FAD/NAD-bd_sf"/>
</dbReference>
<evidence type="ECO:0000313" key="4">
    <source>
        <dbReference type="EMBL" id="EMA40553.1"/>
    </source>
</evidence>
<dbReference type="eggNOG" id="arCOG01301">
    <property type="taxonomic scope" value="Archaea"/>
</dbReference>
<gene>
    <name evidence="4" type="ORF">C446_07222</name>
</gene>
<dbReference type="AlphaFoldDB" id="M0M590"/>
<comment type="caution">
    <text evidence="4">The sequence shown here is derived from an EMBL/GenBank/DDBJ whole genome shotgun (WGS) entry which is preliminary data.</text>
</comment>
<dbReference type="InterPro" id="IPR050097">
    <property type="entry name" value="Ferredoxin-NADP_redctase_2"/>
</dbReference>
<proteinExistence type="predicted"/>
<feature type="domain" description="FAD/NAD(P)-binding" evidence="3">
    <location>
        <begin position="13"/>
        <end position="117"/>
    </location>
</feature>
<dbReference type="InterPro" id="IPR023753">
    <property type="entry name" value="FAD/NAD-binding_dom"/>
</dbReference>